<evidence type="ECO:0000313" key="17">
    <source>
        <dbReference type="Proteomes" id="UP000056419"/>
    </source>
</evidence>
<dbReference type="Gene3D" id="1.10.150.130">
    <property type="match status" value="1"/>
</dbReference>
<dbReference type="InterPro" id="IPR011010">
    <property type="entry name" value="DNA_brk_join_enz"/>
</dbReference>
<dbReference type="PANTHER" id="PTHR30349">
    <property type="entry name" value="PHAGE INTEGRASE-RELATED"/>
    <property type="match status" value="1"/>
</dbReference>
<evidence type="ECO:0000313" key="15">
    <source>
        <dbReference type="EMBL" id="RGR26732.1"/>
    </source>
</evidence>
<dbReference type="GO" id="GO:0005737">
    <property type="term" value="C:cytoplasm"/>
    <property type="evidence" value="ECO:0007669"/>
    <property type="project" value="UniProtKB-SubCell"/>
</dbReference>
<dbReference type="Pfam" id="PF00589">
    <property type="entry name" value="Phage_integrase"/>
    <property type="match status" value="1"/>
</dbReference>
<organism evidence="13 17">
    <name type="scientific">Bacteroides stercoris</name>
    <dbReference type="NCBI Taxonomy" id="46506"/>
    <lineage>
        <taxon>Bacteria</taxon>
        <taxon>Pseudomonadati</taxon>
        <taxon>Bacteroidota</taxon>
        <taxon>Bacteroidia</taxon>
        <taxon>Bacteroidales</taxon>
        <taxon>Bacteroidaceae</taxon>
        <taxon>Bacteroides</taxon>
    </lineage>
</organism>
<evidence type="ECO:0000256" key="9">
    <source>
        <dbReference type="HAMAP-Rule" id="MF_01808"/>
    </source>
</evidence>
<gene>
    <name evidence="13" type="primary">xerC_3</name>
    <name evidence="9" type="synonym">xerC</name>
    <name evidence="13" type="ORF">AA415_01487</name>
    <name evidence="16" type="ORF">DW889_08565</name>
    <name evidence="15" type="ORF">DWY58_13885</name>
    <name evidence="14" type="ORF">DWY65_09475</name>
    <name evidence="12" type="ORF">F9958_12645</name>
</gene>
<dbReference type="EMBL" id="QRTW01000014">
    <property type="protein sequence ID" value="RGR13008.1"/>
    <property type="molecule type" value="Genomic_DNA"/>
</dbReference>
<dbReference type="Proteomes" id="UP000284161">
    <property type="component" value="Unassembled WGS sequence"/>
</dbReference>
<dbReference type="NCBIfam" id="NF040815">
    <property type="entry name" value="recomb_XerA_Arch"/>
    <property type="match status" value="1"/>
</dbReference>
<dbReference type="RefSeq" id="WP_060385712.1">
    <property type="nucleotide sequence ID" value="NZ_CP081913.1"/>
</dbReference>
<dbReference type="InterPro" id="IPR004107">
    <property type="entry name" value="Integrase_SAM-like_N"/>
</dbReference>
<dbReference type="AlphaFoldDB" id="A0A125MG04"/>
<dbReference type="InterPro" id="IPR044068">
    <property type="entry name" value="CB"/>
</dbReference>
<keyword evidence="3 9" id="KW-0132">Cell division</keyword>
<protein>
    <recommendedName>
        <fullName evidence="9">Tyrosine recombinase XerC</fullName>
    </recommendedName>
</protein>
<dbReference type="EMBL" id="QSGN01000017">
    <property type="protein sequence ID" value="RHB29189.1"/>
    <property type="molecule type" value="Genomic_DNA"/>
</dbReference>
<dbReference type="Proteomes" id="UP000283310">
    <property type="component" value="Unassembled WGS sequence"/>
</dbReference>
<reference evidence="12 21" key="4">
    <citation type="journal article" date="2019" name="Nat. Med.">
        <title>A library of human gut bacterial isolates paired with longitudinal multiomics data enables mechanistic microbiome research.</title>
        <authorList>
            <person name="Poyet M."/>
            <person name="Groussin M."/>
            <person name="Gibbons S.M."/>
            <person name="Avila-Pacheco J."/>
            <person name="Jiang X."/>
            <person name="Kearney S.M."/>
            <person name="Perrotta A.R."/>
            <person name="Berdy B."/>
            <person name="Zhao S."/>
            <person name="Lieberman T.D."/>
            <person name="Swanson P.K."/>
            <person name="Smith M."/>
            <person name="Roesemann S."/>
            <person name="Alexander J.E."/>
            <person name="Rich S.A."/>
            <person name="Livny J."/>
            <person name="Vlamakis H."/>
            <person name="Clish C."/>
            <person name="Bullock K."/>
            <person name="Deik A."/>
            <person name="Scott J."/>
            <person name="Pierce K.A."/>
            <person name="Xavier R.J."/>
            <person name="Alm E.J."/>
        </authorList>
    </citation>
    <scope>NUCLEOTIDE SEQUENCE [LARGE SCALE GENOMIC DNA]</scope>
    <source>
        <strain evidence="12 21">BIOML-A6</strain>
    </source>
</reference>
<evidence type="ECO:0000313" key="21">
    <source>
        <dbReference type="Proteomes" id="UP000467334"/>
    </source>
</evidence>
<evidence type="ECO:0000256" key="4">
    <source>
        <dbReference type="ARBA" id="ARBA00022829"/>
    </source>
</evidence>
<reference evidence="13" key="2">
    <citation type="submission" date="2016-01" db="EMBL/GenBank/DDBJ databases">
        <authorList>
            <person name="McClelland M."/>
            <person name="Jain A."/>
            <person name="Saraogi P."/>
            <person name="Mendelson R."/>
            <person name="Westerman R."/>
            <person name="SanMiguel P."/>
            <person name="Csonka L."/>
        </authorList>
    </citation>
    <scope>NUCLEOTIDE SEQUENCE</scope>
    <source>
        <strain evidence="13">CL09T03C01</strain>
    </source>
</reference>
<comment type="function">
    <text evidence="9">Site-specific tyrosine recombinase, which acts by catalyzing the cutting and rejoining of the recombining DNA molecules. The XerC-XerD complex is essential to convert dimers of the bacterial chromosome into monomers to permit their segregation at cell division. It also contributes to the segregational stability of plasmids.</text>
</comment>
<keyword evidence="7 9" id="KW-0233">DNA recombination</keyword>
<evidence type="ECO:0000313" key="12">
    <source>
        <dbReference type="EMBL" id="KAB5312538.1"/>
    </source>
</evidence>
<keyword evidence="17" id="KW-1185">Reference proteome</keyword>
<comment type="subunit">
    <text evidence="9">Forms a cyclic heterotetrameric complex composed of two molecules of XerC and two molecules of XerD.</text>
</comment>
<evidence type="ECO:0000259" key="11">
    <source>
        <dbReference type="PROSITE" id="PS51900"/>
    </source>
</evidence>
<dbReference type="GO" id="GO:0006313">
    <property type="term" value="P:DNA transposition"/>
    <property type="evidence" value="ECO:0007669"/>
    <property type="project" value="UniProtKB-UniRule"/>
</dbReference>
<feature type="domain" description="Core-binding (CB)" evidence="11">
    <location>
        <begin position="1"/>
        <end position="85"/>
    </location>
</feature>
<dbReference type="PROSITE" id="PS51900">
    <property type="entry name" value="CB"/>
    <property type="match status" value="1"/>
</dbReference>
<evidence type="ECO:0000256" key="2">
    <source>
        <dbReference type="ARBA" id="ARBA00022490"/>
    </source>
</evidence>
<dbReference type="EMBL" id="QRUB01000016">
    <property type="protein sequence ID" value="RGR26732.1"/>
    <property type="molecule type" value="Genomic_DNA"/>
</dbReference>
<feature type="active site" evidence="9">
    <location>
        <position position="243"/>
    </location>
</feature>
<dbReference type="GO" id="GO:0003677">
    <property type="term" value="F:DNA binding"/>
    <property type="evidence" value="ECO:0007669"/>
    <property type="project" value="UniProtKB-UniRule"/>
</dbReference>
<dbReference type="GO" id="GO:0007059">
    <property type="term" value="P:chromosome segregation"/>
    <property type="evidence" value="ECO:0007669"/>
    <property type="project" value="UniProtKB-UniRule"/>
</dbReference>
<reference evidence="18 19" key="3">
    <citation type="submission" date="2018-08" db="EMBL/GenBank/DDBJ databases">
        <title>A genome reference for cultivated species of the human gut microbiota.</title>
        <authorList>
            <person name="Zou Y."/>
            <person name="Xue W."/>
            <person name="Luo G."/>
        </authorList>
    </citation>
    <scope>NUCLEOTIDE SEQUENCE [LARGE SCALE GENOMIC DNA]</scope>
    <source>
        <strain evidence="15 20">AF25-6</strain>
        <strain evidence="14 18">AF26-20BH</strain>
        <strain evidence="16 19">AM40-34</strain>
    </source>
</reference>
<evidence type="ECO:0000313" key="16">
    <source>
        <dbReference type="EMBL" id="RHB29189.1"/>
    </source>
</evidence>
<comment type="caution">
    <text evidence="13">The sequence shown here is derived from an EMBL/GenBank/DDBJ whole genome shotgun (WGS) entry which is preliminary data.</text>
</comment>
<evidence type="ECO:0000256" key="6">
    <source>
        <dbReference type="ARBA" id="ARBA00023125"/>
    </source>
</evidence>
<evidence type="ECO:0000256" key="8">
    <source>
        <dbReference type="ARBA" id="ARBA00023306"/>
    </source>
</evidence>
<dbReference type="PANTHER" id="PTHR30349:SF77">
    <property type="entry name" value="TYROSINE RECOMBINASE XERC"/>
    <property type="match status" value="1"/>
</dbReference>
<feature type="active site" evidence="9">
    <location>
        <position position="240"/>
    </location>
</feature>
<feature type="active site" evidence="9">
    <location>
        <position position="171"/>
    </location>
</feature>
<evidence type="ECO:0000313" key="18">
    <source>
        <dbReference type="Proteomes" id="UP000283310"/>
    </source>
</evidence>
<evidence type="ECO:0000256" key="7">
    <source>
        <dbReference type="ARBA" id="ARBA00023172"/>
    </source>
</evidence>
<dbReference type="InterPro" id="IPR010998">
    <property type="entry name" value="Integrase_recombinase_N"/>
</dbReference>
<feature type="active site" description="O-(3'-phospho-DNA)-tyrosine intermediate" evidence="9">
    <location>
        <position position="275"/>
    </location>
</feature>
<dbReference type="Gene3D" id="1.10.443.10">
    <property type="entry name" value="Intergrase catalytic core"/>
    <property type="match status" value="1"/>
</dbReference>
<dbReference type="InterPro" id="IPR013762">
    <property type="entry name" value="Integrase-like_cat_sf"/>
</dbReference>
<evidence type="ECO:0000313" key="20">
    <source>
        <dbReference type="Proteomes" id="UP000284161"/>
    </source>
</evidence>
<evidence type="ECO:0000256" key="5">
    <source>
        <dbReference type="ARBA" id="ARBA00022908"/>
    </source>
</evidence>
<dbReference type="GO" id="GO:0009037">
    <property type="term" value="F:tyrosine-based site-specific recombinase activity"/>
    <property type="evidence" value="ECO:0007669"/>
    <property type="project" value="UniProtKB-UniRule"/>
</dbReference>
<dbReference type="EMBL" id="WCLE01000028">
    <property type="protein sequence ID" value="KAB5312538.1"/>
    <property type="molecule type" value="Genomic_DNA"/>
</dbReference>
<evidence type="ECO:0000259" key="10">
    <source>
        <dbReference type="PROSITE" id="PS51898"/>
    </source>
</evidence>
<sequence>MLLTDSFLDYLLYERNYSEGTVRYYRTDILELQKFGEKLLGDLAPSDVGADLVREWIVSLMDKGYAPNTVNRKLSSVRTYYKYLLKKGLVAADPLRRVTGPKKKKPLPVFLREGEVDRLLDDVDFGERFEGYRDRLIIEMFYTTGMRLSELIGLDDKDVDFSASLIKVTGKRNKQRLIPFDKELGRSMQEYVNVRNQALPVRSDAFFVRKNGERLGRGIVAYIVRRNLSKVVTVKKRSPHVLRHTFATAMLNNGADLSSIKELLGHESLATTEVYTHTTFEELKKVYNQAHPRA</sequence>
<dbReference type="STRING" id="46506.AA415_01487"/>
<accession>A0A125MG04</accession>
<dbReference type="InterPro" id="IPR023009">
    <property type="entry name" value="Tyrosine_recombinase_XerC/XerD"/>
</dbReference>
<dbReference type="HAMAP" id="MF_01808">
    <property type="entry name" value="Recomb_XerC_XerD"/>
    <property type="match status" value="1"/>
</dbReference>
<dbReference type="InterPro" id="IPR050090">
    <property type="entry name" value="Tyrosine_recombinase_XerCD"/>
</dbReference>
<keyword evidence="4 9" id="KW-0159">Chromosome partition</keyword>
<feature type="active site" evidence="9">
    <location>
        <position position="147"/>
    </location>
</feature>
<evidence type="ECO:0000313" key="14">
    <source>
        <dbReference type="EMBL" id="RGR13008.1"/>
    </source>
</evidence>
<dbReference type="EMBL" id="LRGC01000005">
    <property type="protein sequence ID" value="KWR55704.1"/>
    <property type="molecule type" value="Genomic_DNA"/>
</dbReference>
<dbReference type="GO" id="GO:0051301">
    <property type="term" value="P:cell division"/>
    <property type="evidence" value="ECO:0007669"/>
    <property type="project" value="UniProtKB-KW"/>
</dbReference>
<dbReference type="Proteomes" id="UP000283482">
    <property type="component" value="Unassembled WGS sequence"/>
</dbReference>
<dbReference type="PROSITE" id="PS51898">
    <property type="entry name" value="TYR_RECOMBINASE"/>
    <property type="match status" value="1"/>
</dbReference>
<dbReference type="Proteomes" id="UP000467334">
    <property type="component" value="Unassembled WGS sequence"/>
</dbReference>
<feature type="active site" evidence="9">
    <location>
        <position position="266"/>
    </location>
</feature>
<keyword evidence="6 9" id="KW-0238">DNA-binding</keyword>
<comment type="similarity">
    <text evidence="9">Belongs to the 'phage' integrase family. XerC subfamily.</text>
</comment>
<dbReference type="Proteomes" id="UP000056419">
    <property type="component" value="Unassembled WGS sequence"/>
</dbReference>
<evidence type="ECO:0000256" key="3">
    <source>
        <dbReference type="ARBA" id="ARBA00022618"/>
    </source>
</evidence>
<dbReference type="PATRIC" id="fig|46506.5.peg.1583"/>
<reference evidence="13 17" key="1">
    <citation type="journal article" date="2016" name="BMC Genomics">
        <title>Type VI secretion systems of human gut Bacteroidales segregate into three genetic architectures, two of which are contained on mobile genetic elements.</title>
        <authorList>
            <person name="Coyne M.J."/>
            <person name="Roelofs K.G."/>
            <person name="Comstock L.E."/>
        </authorList>
    </citation>
    <scope>NUCLEOTIDE SEQUENCE [LARGE SCALE GENOMIC DNA]</scope>
    <source>
        <strain evidence="13 17">CL09T03C01</strain>
    </source>
</reference>
<comment type="subcellular location">
    <subcellularLocation>
        <location evidence="1 9">Cytoplasm</location>
    </subcellularLocation>
</comment>
<evidence type="ECO:0000313" key="19">
    <source>
        <dbReference type="Proteomes" id="UP000283482"/>
    </source>
</evidence>
<dbReference type="SUPFAM" id="SSF56349">
    <property type="entry name" value="DNA breaking-rejoining enzymes"/>
    <property type="match status" value="1"/>
</dbReference>
<keyword evidence="8 9" id="KW-0131">Cell cycle</keyword>
<dbReference type="Pfam" id="PF02899">
    <property type="entry name" value="Phage_int_SAM_1"/>
    <property type="match status" value="1"/>
</dbReference>
<proteinExistence type="inferred from homology"/>
<feature type="domain" description="Tyr recombinase" evidence="10">
    <location>
        <begin position="106"/>
        <end position="288"/>
    </location>
</feature>
<name>A0A125MG04_BACSE</name>
<keyword evidence="5 9" id="KW-0229">DNA integration</keyword>
<keyword evidence="2 9" id="KW-0963">Cytoplasm</keyword>
<dbReference type="InterPro" id="IPR002104">
    <property type="entry name" value="Integrase_catalytic"/>
</dbReference>
<evidence type="ECO:0000256" key="1">
    <source>
        <dbReference type="ARBA" id="ARBA00004496"/>
    </source>
</evidence>
<evidence type="ECO:0000313" key="13">
    <source>
        <dbReference type="EMBL" id="KWR55704.1"/>
    </source>
</evidence>